<evidence type="ECO:0000313" key="4">
    <source>
        <dbReference type="Proteomes" id="UP000299290"/>
    </source>
</evidence>
<name>A0A4D4KLW3_9ACTN</name>
<dbReference type="Proteomes" id="UP000463951">
    <property type="component" value="Chromosome"/>
</dbReference>
<dbReference type="RefSeq" id="WP_137968267.1">
    <property type="nucleotide sequence ID" value="NZ_BJHV01000001.1"/>
</dbReference>
<evidence type="ECO:0000313" key="3">
    <source>
        <dbReference type="EMBL" id="GDY46853.1"/>
    </source>
</evidence>
<accession>A0A4D4KLW3</accession>
<feature type="region of interest" description="Disordered" evidence="1">
    <location>
        <begin position="20"/>
        <end position="80"/>
    </location>
</feature>
<sequence length="80" mass="9005">MEKKQMMVLGAIVVGVMVINNHGDGNTRDGKSPNPHQTARYPVHFEKKKDDEEGTKNGKGAKKQPKPRSTVSYPIKFDRR</sequence>
<keyword evidence="4" id="KW-1185">Reference proteome</keyword>
<dbReference type="EMBL" id="BJHV01000001">
    <property type="protein sequence ID" value="GDY46853.1"/>
    <property type="molecule type" value="Genomic_DNA"/>
</dbReference>
<dbReference type="AlphaFoldDB" id="A0A4D4KLW3"/>
<dbReference type="Proteomes" id="UP000299290">
    <property type="component" value="Unassembled WGS sequence"/>
</dbReference>
<dbReference type="EMBL" id="AP019620">
    <property type="protein sequence ID" value="BBJ39697.1"/>
    <property type="molecule type" value="Genomic_DNA"/>
</dbReference>
<evidence type="ECO:0000256" key="1">
    <source>
        <dbReference type="SAM" id="MobiDB-lite"/>
    </source>
</evidence>
<gene>
    <name evidence="3" type="ORF">SANT12839_077350</name>
    <name evidence="2" type="ORF">SSPO_024150</name>
</gene>
<protein>
    <submittedName>
        <fullName evidence="3">Uncharacterized protein</fullName>
    </submittedName>
</protein>
<reference evidence="4 5" key="1">
    <citation type="journal article" date="2020" name="Int. J. Syst. Evol. Microbiol.">
        <title>Reclassification of Streptomyces castelarensis and Streptomyces sporoclivatus as later heterotypic synonyms of Streptomyces antimycoticus.</title>
        <authorList>
            <person name="Komaki H."/>
            <person name="Tamura T."/>
        </authorList>
    </citation>
    <scope>NUCLEOTIDE SEQUENCE [LARGE SCALE GENOMIC DNA]</scope>
    <source>
        <strain evidence="2 5">NBRC 100767</strain>
        <strain evidence="3 4">NBRC 12839</strain>
    </source>
</reference>
<feature type="compositionally biased region" description="Basic and acidic residues" evidence="1">
    <location>
        <begin position="43"/>
        <end position="56"/>
    </location>
</feature>
<proteinExistence type="predicted"/>
<organism evidence="3 4">
    <name type="scientific">Streptomyces antimycoticus</name>
    <dbReference type="NCBI Taxonomy" id="68175"/>
    <lineage>
        <taxon>Bacteria</taxon>
        <taxon>Bacillati</taxon>
        <taxon>Actinomycetota</taxon>
        <taxon>Actinomycetes</taxon>
        <taxon>Kitasatosporales</taxon>
        <taxon>Streptomycetaceae</taxon>
        <taxon>Streptomyces</taxon>
        <taxon>Streptomyces violaceusniger group</taxon>
    </lineage>
</organism>
<evidence type="ECO:0000313" key="2">
    <source>
        <dbReference type="EMBL" id="BBJ39697.1"/>
    </source>
</evidence>
<evidence type="ECO:0000313" key="5">
    <source>
        <dbReference type="Proteomes" id="UP000463951"/>
    </source>
</evidence>